<evidence type="ECO:0000259" key="1">
    <source>
        <dbReference type="Pfam" id="PF09359"/>
    </source>
</evidence>
<dbReference type="InterPro" id="IPR042267">
    <property type="entry name" value="VTC_sf"/>
</dbReference>
<dbReference type="Proteomes" id="UP000053370">
    <property type="component" value="Unassembled WGS sequence"/>
</dbReference>
<dbReference type="InterPro" id="IPR018966">
    <property type="entry name" value="VTC_domain"/>
</dbReference>
<keyword evidence="3" id="KW-1185">Reference proteome</keyword>
<gene>
    <name evidence="2" type="ORF">ATC1_12140</name>
</gene>
<dbReference type="STRING" id="1678840.ATC1_12140"/>
<proteinExistence type="predicted"/>
<dbReference type="EMBL" id="DF968180">
    <property type="protein sequence ID" value="GAP39608.1"/>
    <property type="molecule type" value="Genomic_DNA"/>
</dbReference>
<dbReference type="Gene3D" id="3.20.100.30">
    <property type="entry name" value="VTC, catalytic tunnel domain"/>
    <property type="match status" value="1"/>
</dbReference>
<dbReference type="OrthoDB" id="9784042at2"/>
<feature type="domain" description="VTC" evidence="1">
    <location>
        <begin position="7"/>
        <end position="120"/>
    </location>
</feature>
<organism evidence="2">
    <name type="scientific">Flexilinea flocculi</name>
    <dbReference type="NCBI Taxonomy" id="1678840"/>
    <lineage>
        <taxon>Bacteria</taxon>
        <taxon>Bacillati</taxon>
        <taxon>Chloroflexota</taxon>
        <taxon>Anaerolineae</taxon>
        <taxon>Anaerolineales</taxon>
        <taxon>Anaerolineaceae</taxon>
        <taxon>Flexilinea</taxon>
    </lineage>
</organism>
<evidence type="ECO:0000313" key="3">
    <source>
        <dbReference type="Proteomes" id="UP000053370"/>
    </source>
</evidence>
<dbReference type="AlphaFoldDB" id="A0A0K8PAC5"/>
<dbReference type="Pfam" id="PF09359">
    <property type="entry name" value="VTC"/>
    <property type="match status" value="1"/>
</dbReference>
<dbReference type="GO" id="GO:0006799">
    <property type="term" value="P:polyphosphate biosynthetic process"/>
    <property type="evidence" value="ECO:0007669"/>
    <property type="project" value="UniProtKB-ARBA"/>
</dbReference>
<dbReference type="RefSeq" id="WP_062278192.1">
    <property type="nucleotide sequence ID" value="NZ_DF968180.1"/>
</dbReference>
<name>A0A0K8PAC5_9CHLR</name>
<dbReference type="PATRIC" id="fig|1678840.3.peg.669"/>
<accession>A0A0K8PAC5</accession>
<protein>
    <submittedName>
        <fullName evidence="2">Protein containing VTC domain</fullName>
    </submittedName>
</protein>
<reference evidence="2" key="1">
    <citation type="journal article" date="2015" name="Genome Announc.">
        <title>Draft Genome Sequence of Anaerolineae Strain TC1, a Novel Isolate from a Methanogenic Wastewater Treatment System.</title>
        <authorList>
            <person name="Matsuura N."/>
            <person name="Tourlousse D.M."/>
            <person name="Sun L."/>
            <person name="Toyonaga M."/>
            <person name="Kuroda K."/>
            <person name="Ohashi A."/>
            <person name="Cruz R."/>
            <person name="Yamaguchi T."/>
            <person name="Sekiguchi Y."/>
        </authorList>
    </citation>
    <scope>NUCLEOTIDE SEQUENCE [LARGE SCALE GENOMIC DNA]</scope>
    <source>
        <strain evidence="2">TC1</strain>
    </source>
</reference>
<evidence type="ECO:0000313" key="2">
    <source>
        <dbReference type="EMBL" id="GAP39608.1"/>
    </source>
</evidence>
<sequence>MKDDRYRHELKYLINLPDWALLRARMKGIIPPDENAGTSGEYWIRSLYFDDYWDSAYQEKEDGILLRHKYRLRVYNCSDRFIKLERKNKYGQYILKESAPVTRSETELILCGEYDFLKKSKYNLLHYRDDPI</sequence>